<gene>
    <name evidence="1" type="ORF">NC998_05040</name>
</gene>
<comment type="caution">
    <text evidence="1">The sequence shown here is derived from an EMBL/GenBank/DDBJ whole genome shotgun (WGS) entry which is preliminary data.</text>
</comment>
<sequence length="247" mass="26347">MNCAPLSRFIRTGNHYLRAAFLLLGVIGLSACQAPSSNSPLTRTLMVSGKGEVHIPTTLTQVQLGVEVQNQTAEAVQQQVAQRSQAVVKLLQSRQVEKLETTGIRLSPQYSYKDGEQSIKGYSGANMVSFRMPTDKVGTLLDDAVKAGATRIDSVSFAASDEAIATAQQDAIREATAKAKTQVSAALEALGLQQREILNVQVMGGNQMPPPMPMAIAGELTQNAKVPTPIIGGEQEVAAIVTLQVRY</sequence>
<dbReference type="EMBL" id="JAMPKM010000002">
    <property type="protein sequence ID" value="MEP0816458.1"/>
    <property type="molecule type" value="Genomic_DNA"/>
</dbReference>
<dbReference type="PANTHER" id="PTHR34387">
    <property type="entry name" value="SLR1258 PROTEIN"/>
    <property type="match status" value="1"/>
</dbReference>
<reference evidence="1 2" key="1">
    <citation type="submission" date="2022-04" db="EMBL/GenBank/DDBJ databases">
        <title>Positive selection, recombination, and allopatry shape intraspecific diversity of widespread and dominant cyanobacteria.</title>
        <authorList>
            <person name="Wei J."/>
            <person name="Shu W."/>
            <person name="Hu C."/>
        </authorList>
    </citation>
    <scope>NUCLEOTIDE SEQUENCE [LARGE SCALE GENOMIC DNA]</scope>
    <source>
        <strain evidence="1 2">GB2-A4</strain>
    </source>
</reference>
<dbReference type="Gene3D" id="3.30.70.2970">
    <property type="entry name" value="Protein of unknown function (DUF541), domain 2"/>
    <property type="match status" value="1"/>
</dbReference>
<proteinExistence type="predicted"/>
<organism evidence="1 2">
    <name type="scientific">Trichocoleus desertorum GB2-A4</name>
    <dbReference type="NCBI Taxonomy" id="2933944"/>
    <lineage>
        <taxon>Bacteria</taxon>
        <taxon>Bacillati</taxon>
        <taxon>Cyanobacteriota</taxon>
        <taxon>Cyanophyceae</taxon>
        <taxon>Leptolyngbyales</taxon>
        <taxon>Trichocoleusaceae</taxon>
        <taxon>Trichocoleus</taxon>
    </lineage>
</organism>
<protein>
    <submittedName>
        <fullName evidence="1">SIMPL domain-containing protein</fullName>
    </submittedName>
</protein>
<name>A0ABV0J5C5_9CYAN</name>
<accession>A0ABV0J5C5</accession>
<dbReference type="Proteomes" id="UP001464891">
    <property type="component" value="Unassembled WGS sequence"/>
</dbReference>
<dbReference type="InterPro" id="IPR052022">
    <property type="entry name" value="26kDa_periplasmic_antigen"/>
</dbReference>
<dbReference type="PANTHER" id="PTHR34387:SF1">
    <property type="entry name" value="PERIPLASMIC IMMUNOGENIC PROTEIN"/>
    <property type="match status" value="1"/>
</dbReference>
<dbReference type="InterPro" id="IPR007497">
    <property type="entry name" value="SIMPL/DUF541"/>
</dbReference>
<dbReference type="Pfam" id="PF04402">
    <property type="entry name" value="SIMPL"/>
    <property type="match status" value="1"/>
</dbReference>
<keyword evidence="2" id="KW-1185">Reference proteome</keyword>
<dbReference type="RefSeq" id="WP_190433823.1">
    <property type="nucleotide sequence ID" value="NZ_JAMPKM010000002.1"/>
</dbReference>
<evidence type="ECO:0000313" key="2">
    <source>
        <dbReference type="Proteomes" id="UP001464891"/>
    </source>
</evidence>
<evidence type="ECO:0000313" key="1">
    <source>
        <dbReference type="EMBL" id="MEP0816458.1"/>
    </source>
</evidence>
<dbReference type="Gene3D" id="3.30.110.170">
    <property type="entry name" value="Protein of unknown function (DUF541), domain 1"/>
    <property type="match status" value="1"/>
</dbReference>